<name>A0AA38XZJ7_9EURO</name>
<comment type="caution">
    <text evidence="2">The sequence shown here is derived from an EMBL/GenBank/DDBJ whole genome shotgun (WGS) entry which is preliminary data.</text>
</comment>
<dbReference type="Proteomes" id="UP001172681">
    <property type="component" value="Unassembled WGS sequence"/>
</dbReference>
<proteinExistence type="predicted"/>
<dbReference type="InterPro" id="IPR029058">
    <property type="entry name" value="AB_hydrolase_fold"/>
</dbReference>
<dbReference type="InterPro" id="IPR011042">
    <property type="entry name" value="6-blade_b-propeller_TolB-like"/>
</dbReference>
<accession>A0AA38XZJ7</accession>
<protein>
    <recommendedName>
        <fullName evidence="1">Peptidase S9 prolyl oligopeptidase catalytic domain-containing protein</fullName>
    </recommendedName>
</protein>
<dbReference type="SUPFAM" id="SSF53474">
    <property type="entry name" value="alpha/beta-Hydrolases"/>
    <property type="match status" value="1"/>
</dbReference>
<dbReference type="SUPFAM" id="SSF69322">
    <property type="entry name" value="Tricorn protease domain 2"/>
    <property type="match status" value="1"/>
</dbReference>
<reference evidence="2" key="1">
    <citation type="submission" date="2022-10" db="EMBL/GenBank/DDBJ databases">
        <title>Culturing micro-colonial fungi from biological soil crusts in the Mojave desert and describing Neophaeococcomyces mojavensis, and introducing the new genera and species Taxawa tesnikishii.</title>
        <authorList>
            <person name="Kurbessoian T."/>
            <person name="Stajich J.E."/>
        </authorList>
    </citation>
    <scope>NUCLEOTIDE SEQUENCE</scope>
    <source>
        <strain evidence="2">TK_35</strain>
    </source>
</reference>
<dbReference type="PANTHER" id="PTHR43056:SF5">
    <property type="entry name" value="PEPTIDASE S9 PROLYL OLIGOPEPTIDASE CATALYTIC DOMAIN-CONTAINING PROTEIN"/>
    <property type="match status" value="1"/>
</dbReference>
<keyword evidence="3" id="KW-1185">Reference proteome</keyword>
<dbReference type="Pfam" id="PF00326">
    <property type="entry name" value="Peptidase_S9"/>
    <property type="match status" value="1"/>
</dbReference>
<feature type="domain" description="Peptidase S9 prolyl oligopeptidase catalytic" evidence="1">
    <location>
        <begin position="448"/>
        <end position="670"/>
    </location>
</feature>
<dbReference type="Gene3D" id="2.120.10.30">
    <property type="entry name" value="TolB, C-terminal domain"/>
    <property type="match status" value="1"/>
</dbReference>
<evidence type="ECO:0000313" key="2">
    <source>
        <dbReference type="EMBL" id="KAJ9630204.1"/>
    </source>
</evidence>
<dbReference type="GO" id="GO:0006508">
    <property type="term" value="P:proteolysis"/>
    <property type="evidence" value="ECO:0007669"/>
    <property type="project" value="InterPro"/>
</dbReference>
<dbReference type="InterPro" id="IPR050585">
    <property type="entry name" value="Xaa-Pro_dipeptidyl-ppase/CocE"/>
</dbReference>
<dbReference type="GO" id="GO:0008236">
    <property type="term" value="F:serine-type peptidase activity"/>
    <property type="evidence" value="ECO:0007669"/>
    <property type="project" value="InterPro"/>
</dbReference>
<dbReference type="EMBL" id="JAPDRN010000063">
    <property type="protein sequence ID" value="KAJ9630204.1"/>
    <property type="molecule type" value="Genomic_DNA"/>
</dbReference>
<dbReference type="AlphaFoldDB" id="A0AA38XZJ7"/>
<organism evidence="2 3">
    <name type="scientific">Knufia peltigerae</name>
    <dbReference type="NCBI Taxonomy" id="1002370"/>
    <lineage>
        <taxon>Eukaryota</taxon>
        <taxon>Fungi</taxon>
        <taxon>Dikarya</taxon>
        <taxon>Ascomycota</taxon>
        <taxon>Pezizomycotina</taxon>
        <taxon>Eurotiomycetes</taxon>
        <taxon>Chaetothyriomycetidae</taxon>
        <taxon>Chaetothyriales</taxon>
        <taxon>Trichomeriaceae</taxon>
        <taxon>Knufia</taxon>
    </lineage>
</organism>
<evidence type="ECO:0000259" key="1">
    <source>
        <dbReference type="Pfam" id="PF00326"/>
    </source>
</evidence>
<dbReference type="Gene3D" id="3.40.50.1820">
    <property type="entry name" value="alpha/beta hydrolase"/>
    <property type="match status" value="1"/>
</dbReference>
<dbReference type="PANTHER" id="PTHR43056">
    <property type="entry name" value="PEPTIDASE S9 PROLYL OLIGOPEPTIDASE"/>
    <property type="match status" value="1"/>
</dbReference>
<gene>
    <name evidence="2" type="ORF">H2204_008565</name>
</gene>
<evidence type="ECO:0000313" key="3">
    <source>
        <dbReference type="Proteomes" id="UP001172681"/>
    </source>
</evidence>
<dbReference type="InterPro" id="IPR001375">
    <property type="entry name" value="Peptidase_S9_cat"/>
</dbReference>
<sequence length="674" mass="74584">MAAEGRIREAAYGTWDSPISPELVSNAVLRFDAVSVHEATGKVYLTEMRPSESGRACIVEFDLSTGVQRDVLPAELSARSCVHGYGGGAVSVDQRLGRLIITDFKTHGVFSVDPASGVVESLIGGNPKVFFGDFDASLKDPNWVLAIQEDHRIAPTSNKVVAINISNKEFIVLAQGADFYTHPKFSPDGSSICWLQWNFPNMPWDSAELHVANFDDGALSEEYVVAGKQGNESIQQPRWNSDGTLLFCGDRTGYWQLYRHDPRTNKTLHINLPTLQNAEFAWPEFFLGSKSYACLTSNLVVAMYMLNGQFGMCLIDLLQQTCCDLDSSYTSPGFQTDALHRISGTEFVAIVSSEDGPMSLTVHRLSNAGSLVDVHCLKTVVAWDMLPHKEWISKPQFISFPRVGTAFTGNSHAIFWPPTNPFFQAPAGSLPPLIVSVHGGPTHDAKASLSMEIQYWTTRGFAWVDVNYAGSSGYGREYRELLKGNWGVIDAEDVVSCVHYLASRSIIDRSRVGIRGGSAGGYAVLRCMTEYPEVWAGGISLFGVCCLQTLEKTTHKFESRYLEGLLLPRSPVSAEEKERLYQERSPLYHAQQIKAPVLLLQGREDIVVPPDQAEMMESAIKEAIRERDNSMVPEDLVKVVIYEGEGHGFIKAHTLISQKAEEVAWWSKTLLRPT</sequence>